<evidence type="ECO:0000256" key="5">
    <source>
        <dbReference type="ARBA" id="ARBA00022989"/>
    </source>
</evidence>
<dbReference type="Pfam" id="PF01569">
    <property type="entry name" value="PAP2"/>
    <property type="match status" value="1"/>
</dbReference>
<name>A0A931FFU0_9ACTN</name>
<feature type="transmembrane region" description="Helical" evidence="7">
    <location>
        <begin position="61"/>
        <end position="81"/>
    </location>
</feature>
<keyword evidence="4" id="KW-0378">Hydrolase</keyword>
<evidence type="ECO:0000313" key="9">
    <source>
        <dbReference type="EMBL" id="MBF9070221.1"/>
    </source>
</evidence>
<dbReference type="Proteomes" id="UP000657385">
    <property type="component" value="Unassembled WGS sequence"/>
</dbReference>
<dbReference type="Gene3D" id="1.20.144.10">
    <property type="entry name" value="Phosphatidic acid phosphatase type 2/haloperoxidase"/>
    <property type="match status" value="1"/>
</dbReference>
<keyword evidence="6 7" id="KW-0472">Membrane</keyword>
<dbReference type="SUPFAM" id="SSF48317">
    <property type="entry name" value="Acid phosphatase/Vanadium-dependent haloperoxidase"/>
    <property type="match status" value="1"/>
</dbReference>
<protein>
    <submittedName>
        <fullName evidence="9">Phosphatase PAP2 family protein</fullName>
    </submittedName>
</protein>
<feature type="domain" description="Phosphatidic acid phosphatase type 2/haloperoxidase" evidence="8">
    <location>
        <begin position="67"/>
        <end position="178"/>
    </location>
</feature>
<evidence type="ECO:0000256" key="2">
    <source>
        <dbReference type="ARBA" id="ARBA00022475"/>
    </source>
</evidence>
<organism evidence="9 10">
    <name type="scientific">Streptacidiphilus fuscans</name>
    <dbReference type="NCBI Taxonomy" id="2789292"/>
    <lineage>
        <taxon>Bacteria</taxon>
        <taxon>Bacillati</taxon>
        <taxon>Actinomycetota</taxon>
        <taxon>Actinomycetes</taxon>
        <taxon>Kitasatosporales</taxon>
        <taxon>Streptomycetaceae</taxon>
        <taxon>Streptacidiphilus</taxon>
    </lineage>
</organism>
<evidence type="ECO:0000256" key="7">
    <source>
        <dbReference type="SAM" id="Phobius"/>
    </source>
</evidence>
<evidence type="ECO:0000256" key="3">
    <source>
        <dbReference type="ARBA" id="ARBA00022692"/>
    </source>
</evidence>
<feature type="transmembrane region" description="Helical" evidence="7">
    <location>
        <begin position="34"/>
        <end position="54"/>
    </location>
</feature>
<dbReference type="InterPro" id="IPR036938">
    <property type="entry name" value="PAP2/HPO_sf"/>
</dbReference>
<keyword evidence="2" id="KW-1003">Cell membrane</keyword>
<evidence type="ECO:0000313" key="10">
    <source>
        <dbReference type="Proteomes" id="UP000657385"/>
    </source>
</evidence>
<keyword evidence="3 7" id="KW-0812">Transmembrane</keyword>
<comment type="subcellular location">
    <subcellularLocation>
        <location evidence="1">Cell membrane</location>
        <topology evidence="1">Multi-pass membrane protein</topology>
    </subcellularLocation>
</comment>
<evidence type="ECO:0000256" key="6">
    <source>
        <dbReference type="ARBA" id="ARBA00023136"/>
    </source>
</evidence>
<feature type="transmembrane region" description="Helical" evidence="7">
    <location>
        <begin position="163"/>
        <end position="181"/>
    </location>
</feature>
<dbReference type="GO" id="GO:0016787">
    <property type="term" value="F:hydrolase activity"/>
    <property type="evidence" value="ECO:0007669"/>
    <property type="project" value="UniProtKB-KW"/>
</dbReference>
<evidence type="ECO:0000256" key="1">
    <source>
        <dbReference type="ARBA" id="ARBA00004651"/>
    </source>
</evidence>
<comment type="caution">
    <text evidence="9">The sequence shown here is derived from an EMBL/GenBank/DDBJ whole genome shotgun (WGS) entry which is preliminary data.</text>
</comment>
<reference evidence="9" key="1">
    <citation type="submission" date="2020-11" db="EMBL/GenBank/DDBJ databases">
        <title>Isolation and identification of active actinomycetes.</title>
        <authorList>
            <person name="Yu B."/>
        </authorList>
    </citation>
    <scope>NUCLEOTIDE SEQUENCE</scope>
    <source>
        <strain evidence="9">NEAU-YB345</strain>
    </source>
</reference>
<dbReference type="PANTHER" id="PTHR14969:SF62">
    <property type="entry name" value="DECAPRENYLPHOSPHORYL-5-PHOSPHORIBOSE PHOSPHATASE RV3807C-RELATED"/>
    <property type="match status" value="1"/>
</dbReference>
<sequence>MHNLALSGPSIDGGLYSWFTQQAQSAPHWFDDLISFNATFGLGLFAVLMVFGWWQARQASNALAMTTALAVPVAVVVAFVVNDLVKSLVTEVRPCQAIPGTVTLQPCPGVGDWSFPSNHATIAAASAAALWLVNRYLGIIAAALALVMAFSRVWVGAHYPHDVVVGLLVGTAVALPTMLLARRYAPPLVVRLQSGALRPLLTAS</sequence>
<evidence type="ECO:0000259" key="8">
    <source>
        <dbReference type="SMART" id="SM00014"/>
    </source>
</evidence>
<keyword evidence="5 7" id="KW-1133">Transmembrane helix</keyword>
<dbReference type="GO" id="GO:0005886">
    <property type="term" value="C:plasma membrane"/>
    <property type="evidence" value="ECO:0007669"/>
    <property type="project" value="UniProtKB-SubCell"/>
</dbReference>
<proteinExistence type="predicted"/>
<dbReference type="PANTHER" id="PTHR14969">
    <property type="entry name" value="SPHINGOSINE-1-PHOSPHATE PHOSPHOHYDROLASE"/>
    <property type="match status" value="1"/>
</dbReference>
<dbReference type="AlphaFoldDB" id="A0A931FFU0"/>
<gene>
    <name evidence="9" type="ORF">I2501_19530</name>
</gene>
<dbReference type="EMBL" id="JADPRT010000007">
    <property type="protein sequence ID" value="MBF9070221.1"/>
    <property type="molecule type" value="Genomic_DNA"/>
</dbReference>
<dbReference type="SMART" id="SM00014">
    <property type="entry name" value="acidPPc"/>
    <property type="match status" value="1"/>
</dbReference>
<dbReference type="InterPro" id="IPR000326">
    <property type="entry name" value="PAP2/HPO"/>
</dbReference>
<feature type="transmembrane region" description="Helical" evidence="7">
    <location>
        <begin position="139"/>
        <end position="157"/>
    </location>
</feature>
<keyword evidence="10" id="KW-1185">Reference proteome</keyword>
<evidence type="ECO:0000256" key="4">
    <source>
        <dbReference type="ARBA" id="ARBA00022801"/>
    </source>
</evidence>
<accession>A0A931FFU0</accession>